<dbReference type="GO" id="GO:0003723">
    <property type="term" value="F:RNA binding"/>
    <property type="evidence" value="ECO:0007669"/>
    <property type="project" value="TreeGrafter"/>
</dbReference>
<dbReference type="EC" id="3.6.4.13" evidence="1"/>
<dbReference type="RefSeq" id="XP_013428391.1">
    <property type="nucleotide sequence ID" value="XM_013572937.1"/>
</dbReference>
<keyword evidence="2" id="KW-0507">mRNA processing</keyword>
<keyword evidence="6" id="KW-0067">ATP-binding</keyword>
<dbReference type="GO" id="GO:0006397">
    <property type="term" value="P:mRNA processing"/>
    <property type="evidence" value="ECO:0007669"/>
    <property type="project" value="UniProtKB-KW"/>
</dbReference>
<dbReference type="EMBL" id="KL584707">
    <property type="protein sequence ID" value="KEQ74186.1"/>
    <property type="molecule type" value="Genomic_DNA"/>
</dbReference>
<reference evidence="10 11" key="1">
    <citation type="journal article" date="2014" name="BMC Genomics">
        <title>Genome sequencing of four Aureobasidium pullulans varieties: biotechnological potential, stress tolerance, and description of new species.</title>
        <authorList>
            <person name="Gostin Ar C."/>
            <person name="Ohm R.A."/>
            <person name="Kogej T."/>
            <person name="Sonjak S."/>
            <person name="Turk M."/>
            <person name="Zajc J."/>
            <person name="Zalar P."/>
            <person name="Grube M."/>
            <person name="Sun H."/>
            <person name="Han J."/>
            <person name="Sharma A."/>
            <person name="Chiniquy J."/>
            <person name="Ngan C.Y."/>
            <person name="Lipzen A."/>
            <person name="Barry K."/>
            <person name="Grigoriev I.V."/>
            <person name="Gunde-Cimerman N."/>
        </authorList>
    </citation>
    <scope>NUCLEOTIDE SEQUENCE [LARGE SCALE GENOMIC DNA]</scope>
    <source>
        <strain evidence="10 11">CBS 147.97</strain>
    </source>
</reference>
<dbReference type="OrthoDB" id="3752560at2759"/>
<dbReference type="InterPro" id="IPR011545">
    <property type="entry name" value="DEAD/DEAH_box_helicase_dom"/>
</dbReference>
<dbReference type="GO" id="GO:0003724">
    <property type="term" value="F:RNA helicase activity"/>
    <property type="evidence" value="ECO:0007669"/>
    <property type="project" value="UniProtKB-EC"/>
</dbReference>
<evidence type="ECO:0000256" key="6">
    <source>
        <dbReference type="ARBA" id="ARBA00022840"/>
    </source>
</evidence>
<evidence type="ECO:0000256" key="7">
    <source>
        <dbReference type="ARBA" id="ARBA00023187"/>
    </source>
</evidence>
<dbReference type="Pfam" id="PF00271">
    <property type="entry name" value="Helicase_C"/>
    <property type="match status" value="1"/>
</dbReference>
<feature type="domain" description="Helicase ATP-binding" evidence="9">
    <location>
        <begin position="39"/>
        <end position="203"/>
    </location>
</feature>
<accession>A0A074XHY7</accession>
<keyword evidence="3" id="KW-0547">Nucleotide-binding</keyword>
<evidence type="ECO:0000313" key="10">
    <source>
        <dbReference type="EMBL" id="KEQ74186.1"/>
    </source>
</evidence>
<evidence type="ECO:0000256" key="4">
    <source>
        <dbReference type="ARBA" id="ARBA00022801"/>
    </source>
</evidence>
<dbReference type="PROSITE" id="PS00690">
    <property type="entry name" value="DEAH_ATP_HELICASE"/>
    <property type="match status" value="1"/>
</dbReference>
<evidence type="ECO:0000256" key="3">
    <source>
        <dbReference type="ARBA" id="ARBA00022741"/>
    </source>
</evidence>
<evidence type="ECO:0000256" key="5">
    <source>
        <dbReference type="ARBA" id="ARBA00022806"/>
    </source>
</evidence>
<dbReference type="InterPro" id="IPR001650">
    <property type="entry name" value="Helicase_C-like"/>
</dbReference>
<organism evidence="10 11">
    <name type="scientific">Aureobasidium namibiae CBS 147.97</name>
    <dbReference type="NCBI Taxonomy" id="1043004"/>
    <lineage>
        <taxon>Eukaryota</taxon>
        <taxon>Fungi</taxon>
        <taxon>Dikarya</taxon>
        <taxon>Ascomycota</taxon>
        <taxon>Pezizomycotina</taxon>
        <taxon>Dothideomycetes</taxon>
        <taxon>Dothideomycetidae</taxon>
        <taxon>Dothideales</taxon>
        <taxon>Saccotheciaceae</taxon>
        <taxon>Aureobasidium</taxon>
    </lineage>
</organism>
<dbReference type="InterPro" id="IPR027417">
    <property type="entry name" value="P-loop_NTPase"/>
</dbReference>
<name>A0A074XHY7_9PEZI</name>
<proteinExistence type="predicted"/>
<evidence type="ECO:0000256" key="1">
    <source>
        <dbReference type="ARBA" id="ARBA00012552"/>
    </source>
</evidence>
<dbReference type="SUPFAM" id="SSF52540">
    <property type="entry name" value="P-loop containing nucleoside triphosphate hydrolases"/>
    <property type="match status" value="1"/>
</dbReference>
<comment type="catalytic activity">
    <reaction evidence="8">
        <text>ATP + H2O = ADP + phosphate + H(+)</text>
        <dbReference type="Rhea" id="RHEA:13065"/>
        <dbReference type="ChEBI" id="CHEBI:15377"/>
        <dbReference type="ChEBI" id="CHEBI:15378"/>
        <dbReference type="ChEBI" id="CHEBI:30616"/>
        <dbReference type="ChEBI" id="CHEBI:43474"/>
        <dbReference type="ChEBI" id="CHEBI:456216"/>
        <dbReference type="EC" id="3.6.4.13"/>
    </reaction>
</comment>
<dbReference type="SMART" id="SM00487">
    <property type="entry name" value="DEXDc"/>
    <property type="match status" value="1"/>
</dbReference>
<dbReference type="PANTHER" id="PTHR18934:SF109">
    <property type="entry name" value="ATP-DEPENDENT RNA HELICASE DHX15 HOMOLOG"/>
    <property type="match status" value="1"/>
</dbReference>
<evidence type="ECO:0000256" key="8">
    <source>
        <dbReference type="ARBA" id="ARBA00047984"/>
    </source>
</evidence>
<dbReference type="GO" id="GO:0016787">
    <property type="term" value="F:hydrolase activity"/>
    <property type="evidence" value="ECO:0007669"/>
    <property type="project" value="UniProtKB-KW"/>
</dbReference>
<keyword evidence="5" id="KW-0347">Helicase</keyword>
<dbReference type="Proteomes" id="UP000027730">
    <property type="component" value="Unassembled WGS sequence"/>
</dbReference>
<dbReference type="Gene3D" id="3.40.50.300">
    <property type="entry name" value="P-loop containing nucleotide triphosphate hydrolases"/>
    <property type="match status" value="2"/>
</dbReference>
<dbReference type="HOGENOM" id="CLU_001832_5_7_1"/>
<gene>
    <name evidence="10" type="ORF">M436DRAFT_43428</name>
</gene>
<dbReference type="AlphaFoldDB" id="A0A074XHY7"/>
<dbReference type="CDD" id="cd17917">
    <property type="entry name" value="DEXHc_RHA-like"/>
    <property type="match status" value="1"/>
</dbReference>
<dbReference type="InterPro" id="IPR014001">
    <property type="entry name" value="Helicase_ATP-bd"/>
</dbReference>
<dbReference type="GeneID" id="25409941"/>
<protein>
    <recommendedName>
        <fullName evidence="1">RNA helicase</fullName>
        <ecNumber evidence="1">3.6.4.13</ecNumber>
    </recommendedName>
</protein>
<dbReference type="PANTHER" id="PTHR18934">
    <property type="entry name" value="ATP-DEPENDENT RNA HELICASE"/>
    <property type="match status" value="1"/>
</dbReference>
<sequence>MSQLPYSNPYTGKRYTPGYHFMRLRAAELPVSERMPELLQTIRDNPVTIVVGETGSGKSTQIPKRILESLTDVISRDICLTQPRRVAAESVAERIAKEMKVPLGSVVGLRHRDHDTTSNRTHLEVHSDGTTLALAKVDPTMSSFGVVIIDEAHEHSRDADILLGHLKSLLEERDNLKVIVMSATIDTALFTSFFPQAVVEEVSGRQHKVTVKYLEQPPSDLISEIVKTIIHVHSREMPGDILVFVSGKGEINKVIDGVNRCVQKEMGPLDIYSLHGSHLMRDQNIAINDDQPPPRLDNLGRKVIVSTNSAETSLTIAGVTHIIDSLASRVRPDSMVHADECNSGVP</sequence>
<dbReference type="InterPro" id="IPR002464">
    <property type="entry name" value="DNA/RNA_helicase_DEAH_CS"/>
</dbReference>
<dbReference type="Pfam" id="PF00270">
    <property type="entry name" value="DEAD"/>
    <property type="match status" value="1"/>
</dbReference>
<dbReference type="GO" id="GO:0005524">
    <property type="term" value="F:ATP binding"/>
    <property type="evidence" value="ECO:0007669"/>
    <property type="project" value="UniProtKB-KW"/>
</dbReference>
<keyword evidence="7" id="KW-0508">mRNA splicing</keyword>
<keyword evidence="4 10" id="KW-0378">Hydrolase</keyword>
<evidence type="ECO:0000259" key="9">
    <source>
        <dbReference type="PROSITE" id="PS51192"/>
    </source>
</evidence>
<dbReference type="PROSITE" id="PS51192">
    <property type="entry name" value="HELICASE_ATP_BIND_1"/>
    <property type="match status" value="1"/>
</dbReference>
<evidence type="ECO:0000313" key="11">
    <source>
        <dbReference type="Proteomes" id="UP000027730"/>
    </source>
</evidence>
<keyword evidence="11" id="KW-1185">Reference proteome</keyword>
<evidence type="ECO:0000256" key="2">
    <source>
        <dbReference type="ARBA" id="ARBA00022664"/>
    </source>
</evidence>
<dbReference type="GO" id="GO:0008380">
    <property type="term" value="P:RNA splicing"/>
    <property type="evidence" value="ECO:0007669"/>
    <property type="project" value="UniProtKB-KW"/>
</dbReference>
<dbReference type="STRING" id="1043004.A0A074XHY7"/>